<protein>
    <submittedName>
        <fullName evidence="7">Oligosaccharide flippase family protein</fullName>
    </submittedName>
</protein>
<evidence type="ECO:0000256" key="1">
    <source>
        <dbReference type="ARBA" id="ARBA00004651"/>
    </source>
</evidence>
<evidence type="ECO:0000313" key="7">
    <source>
        <dbReference type="EMBL" id="MBN9674092.1"/>
    </source>
</evidence>
<proteinExistence type="predicted"/>
<keyword evidence="5 6" id="KW-0472">Membrane</keyword>
<dbReference type="Pfam" id="PF01943">
    <property type="entry name" value="Polysacc_synt"/>
    <property type="match status" value="1"/>
</dbReference>
<feature type="transmembrane region" description="Helical" evidence="6">
    <location>
        <begin position="235"/>
        <end position="252"/>
    </location>
</feature>
<evidence type="ECO:0000256" key="6">
    <source>
        <dbReference type="SAM" id="Phobius"/>
    </source>
</evidence>
<feature type="transmembrane region" description="Helical" evidence="6">
    <location>
        <begin position="107"/>
        <end position="127"/>
    </location>
</feature>
<feature type="transmembrane region" description="Helical" evidence="6">
    <location>
        <begin position="133"/>
        <end position="152"/>
    </location>
</feature>
<dbReference type="InterPro" id="IPR002797">
    <property type="entry name" value="Polysacc_synth"/>
</dbReference>
<dbReference type="EMBL" id="JAEKJZ010000009">
    <property type="protein sequence ID" value="MBN9674092.1"/>
    <property type="molecule type" value="Genomic_DNA"/>
</dbReference>
<organism evidence="7 8">
    <name type="scientific">Roseibium aggregatum</name>
    <dbReference type="NCBI Taxonomy" id="187304"/>
    <lineage>
        <taxon>Bacteria</taxon>
        <taxon>Pseudomonadati</taxon>
        <taxon>Pseudomonadota</taxon>
        <taxon>Alphaproteobacteria</taxon>
        <taxon>Hyphomicrobiales</taxon>
        <taxon>Stappiaceae</taxon>
        <taxon>Roseibium</taxon>
    </lineage>
</organism>
<feature type="transmembrane region" description="Helical" evidence="6">
    <location>
        <begin position="409"/>
        <end position="430"/>
    </location>
</feature>
<name>A0A939EKJ4_9HYPH</name>
<evidence type="ECO:0000256" key="5">
    <source>
        <dbReference type="ARBA" id="ARBA00023136"/>
    </source>
</evidence>
<feature type="transmembrane region" description="Helical" evidence="6">
    <location>
        <begin position="173"/>
        <end position="190"/>
    </location>
</feature>
<keyword evidence="4 6" id="KW-1133">Transmembrane helix</keyword>
<keyword evidence="2" id="KW-1003">Cell membrane</keyword>
<gene>
    <name evidence="7" type="ORF">JF539_27285</name>
</gene>
<comment type="caution">
    <text evidence="7">The sequence shown here is derived from an EMBL/GenBank/DDBJ whole genome shotgun (WGS) entry which is preliminary data.</text>
</comment>
<keyword evidence="3 6" id="KW-0812">Transmembrane</keyword>
<dbReference type="PANTHER" id="PTHR30250">
    <property type="entry name" value="PST FAMILY PREDICTED COLANIC ACID TRANSPORTER"/>
    <property type="match status" value="1"/>
</dbReference>
<evidence type="ECO:0000313" key="8">
    <source>
        <dbReference type="Proteomes" id="UP000664096"/>
    </source>
</evidence>
<accession>A0A939EKJ4</accession>
<dbReference type="AlphaFoldDB" id="A0A939EKJ4"/>
<feature type="transmembrane region" description="Helical" evidence="6">
    <location>
        <begin position="31"/>
        <end position="52"/>
    </location>
</feature>
<evidence type="ECO:0000256" key="3">
    <source>
        <dbReference type="ARBA" id="ARBA00022692"/>
    </source>
</evidence>
<feature type="transmembrane region" description="Helical" evidence="6">
    <location>
        <begin position="272"/>
        <end position="292"/>
    </location>
</feature>
<dbReference type="PANTHER" id="PTHR30250:SF11">
    <property type="entry name" value="O-ANTIGEN TRANSPORTER-RELATED"/>
    <property type="match status" value="1"/>
</dbReference>
<dbReference type="InterPro" id="IPR050833">
    <property type="entry name" value="Poly_Biosynth_Transport"/>
</dbReference>
<feature type="transmembrane region" description="Helical" evidence="6">
    <location>
        <begin position="352"/>
        <end position="372"/>
    </location>
</feature>
<feature type="transmembrane region" description="Helical" evidence="6">
    <location>
        <begin position="64"/>
        <end position="86"/>
    </location>
</feature>
<feature type="transmembrane region" description="Helical" evidence="6">
    <location>
        <begin position="324"/>
        <end position="346"/>
    </location>
</feature>
<feature type="transmembrane region" description="Helical" evidence="6">
    <location>
        <begin position="384"/>
        <end position="403"/>
    </location>
</feature>
<evidence type="ECO:0000256" key="2">
    <source>
        <dbReference type="ARBA" id="ARBA00022475"/>
    </source>
</evidence>
<evidence type="ECO:0000256" key="4">
    <source>
        <dbReference type="ARBA" id="ARBA00022989"/>
    </source>
</evidence>
<dbReference type="Proteomes" id="UP000664096">
    <property type="component" value="Unassembled WGS sequence"/>
</dbReference>
<comment type="subcellular location">
    <subcellularLocation>
        <location evidence="1">Cell membrane</location>
        <topology evidence="1">Multi-pass membrane protein</topology>
    </subcellularLocation>
</comment>
<dbReference type="GO" id="GO:0005886">
    <property type="term" value="C:plasma membrane"/>
    <property type="evidence" value="ECO:0007669"/>
    <property type="project" value="UniProtKB-SubCell"/>
</dbReference>
<reference evidence="7" key="1">
    <citation type="submission" date="2020-12" db="EMBL/GenBank/DDBJ databases">
        <title>Oil enriched cultivation method for isolating marine PHA-producing bacteria.</title>
        <authorList>
            <person name="Zheng W."/>
            <person name="Yu S."/>
            <person name="Huang Y."/>
        </authorList>
    </citation>
    <scope>NUCLEOTIDE SEQUENCE</scope>
    <source>
        <strain evidence="7">SY-2-12</strain>
    </source>
</reference>
<sequence>MGGLSLERVIAFLKGDGTDGSAASRMALSTFAVRIAGAALAYLSQIVLARLLGAHDYGVYSVAWTFVIVLGAMSCGGFSTSVSRFVPEYRQSGDLSGLRGFLFAGRLTAFGLGAAIALTGIGLVFLFRPVIDPFYVLPLSVVLLALPFFSFGQVQDGIARSFDWISLAMLPTYIWRPLTILFLLVAAVLAGFQANALTAVTAAVSATVLVAAYQHGHLGRRLAPVIPAGPRRIELRSWVIVSMPMLMVEGFLQLLTSADVIMVSLFRDPDEVAVYFAASKTLALVHFVYFAVRAASAHRFSKFAQSKDSDGLASYARMAAHWTFWPSVAVGAGLLLIAPLLLRLFGSGFESGFPLIALLMIGVLARASVGPADALLTMTGHQKVCAGIYAVTFGLNVVFNLLLIPFLGLAGAAIATSCAIIFEATSLSLAARRKLGVSTFVLSSLLTPRDRRIG</sequence>